<dbReference type="Pfam" id="PF18758">
    <property type="entry name" value="KDZ"/>
    <property type="match status" value="1"/>
</dbReference>
<evidence type="ECO:0000259" key="2">
    <source>
        <dbReference type="Pfam" id="PF18802"/>
    </source>
</evidence>
<dbReference type="EMBL" id="MU129100">
    <property type="protein sequence ID" value="KAF9506773.1"/>
    <property type="molecule type" value="Genomic_DNA"/>
</dbReference>
<feature type="compositionally biased region" description="Basic and acidic residues" evidence="1">
    <location>
        <begin position="226"/>
        <end position="238"/>
    </location>
</feature>
<evidence type="ECO:0000313" key="3">
    <source>
        <dbReference type="EMBL" id="KAF9506773.1"/>
    </source>
</evidence>
<dbReference type="PANTHER" id="PTHR33096">
    <property type="entry name" value="CXC2 DOMAIN-CONTAINING PROTEIN"/>
    <property type="match status" value="1"/>
</dbReference>
<reference evidence="3" key="1">
    <citation type="journal article" date="2020" name="Nat. Commun.">
        <title>Large-scale genome sequencing of mycorrhizal fungi provides insights into the early evolution of symbiotic traits.</title>
        <authorList>
            <person name="Miyauchi S."/>
            <person name="Kiss E."/>
            <person name="Kuo A."/>
            <person name="Drula E."/>
            <person name="Kohler A."/>
            <person name="Sanchez-Garcia M."/>
            <person name="Morin E."/>
            <person name="Andreopoulos B."/>
            <person name="Barry K.W."/>
            <person name="Bonito G."/>
            <person name="Buee M."/>
            <person name="Carver A."/>
            <person name="Chen C."/>
            <person name="Cichocki N."/>
            <person name="Clum A."/>
            <person name="Culley D."/>
            <person name="Crous P.W."/>
            <person name="Fauchery L."/>
            <person name="Girlanda M."/>
            <person name="Hayes R.D."/>
            <person name="Keri Z."/>
            <person name="LaButti K."/>
            <person name="Lipzen A."/>
            <person name="Lombard V."/>
            <person name="Magnuson J."/>
            <person name="Maillard F."/>
            <person name="Murat C."/>
            <person name="Nolan M."/>
            <person name="Ohm R.A."/>
            <person name="Pangilinan J."/>
            <person name="Pereira M.F."/>
            <person name="Perotto S."/>
            <person name="Peter M."/>
            <person name="Pfister S."/>
            <person name="Riley R."/>
            <person name="Sitrit Y."/>
            <person name="Stielow J.B."/>
            <person name="Szollosi G."/>
            <person name="Zifcakova L."/>
            <person name="Stursova M."/>
            <person name="Spatafora J.W."/>
            <person name="Tedersoo L."/>
            <person name="Vaario L.M."/>
            <person name="Yamada A."/>
            <person name="Yan M."/>
            <person name="Wang P."/>
            <person name="Xu J."/>
            <person name="Bruns T."/>
            <person name="Baldrian P."/>
            <person name="Vilgalys R."/>
            <person name="Dunand C."/>
            <person name="Henrissat B."/>
            <person name="Grigoriev I.V."/>
            <person name="Hibbett D."/>
            <person name="Nagy L.G."/>
            <person name="Martin F.M."/>
        </authorList>
    </citation>
    <scope>NUCLEOTIDE SEQUENCE</scope>
    <source>
        <strain evidence="3">UP504</strain>
    </source>
</reference>
<name>A0A9P6AJB2_9AGAM</name>
<dbReference type="InterPro" id="IPR040521">
    <property type="entry name" value="KDZ"/>
</dbReference>
<dbReference type="AlphaFoldDB" id="A0A9P6AJB2"/>
<organism evidence="3 4">
    <name type="scientific">Hydnum rufescens UP504</name>
    <dbReference type="NCBI Taxonomy" id="1448309"/>
    <lineage>
        <taxon>Eukaryota</taxon>
        <taxon>Fungi</taxon>
        <taxon>Dikarya</taxon>
        <taxon>Basidiomycota</taxon>
        <taxon>Agaricomycotina</taxon>
        <taxon>Agaricomycetes</taxon>
        <taxon>Cantharellales</taxon>
        <taxon>Hydnaceae</taxon>
        <taxon>Hydnum</taxon>
    </lineage>
</organism>
<accession>A0A9P6AJB2</accession>
<evidence type="ECO:0000256" key="1">
    <source>
        <dbReference type="SAM" id="MobiDB-lite"/>
    </source>
</evidence>
<keyword evidence="4" id="KW-1185">Reference proteome</keyword>
<dbReference type="OrthoDB" id="2505730at2759"/>
<evidence type="ECO:0000313" key="4">
    <source>
        <dbReference type="Proteomes" id="UP000886523"/>
    </source>
</evidence>
<dbReference type="Proteomes" id="UP000886523">
    <property type="component" value="Unassembled WGS sequence"/>
</dbReference>
<proteinExistence type="predicted"/>
<dbReference type="Pfam" id="PF18802">
    <property type="entry name" value="CxC1"/>
    <property type="match status" value="1"/>
</dbReference>
<dbReference type="PANTHER" id="PTHR33096:SF1">
    <property type="entry name" value="CXC1-LIKE CYSTEINE CLUSTER ASSOCIATED WITH KDZ TRANSPOSASES DOMAIN-CONTAINING PROTEIN"/>
    <property type="match status" value="1"/>
</dbReference>
<comment type="caution">
    <text evidence="3">The sequence shown here is derived from an EMBL/GenBank/DDBJ whole genome shotgun (WGS) entry which is preliminary data.</text>
</comment>
<feature type="domain" description="CxC1-like cysteine cluster associated with KDZ transposases" evidence="2">
    <location>
        <begin position="8"/>
        <end position="50"/>
    </location>
</feature>
<feature type="region of interest" description="Disordered" evidence="1">
    <location>
        <begin position="216"/>
        <end position="243"/>
    </location>
</feature>
<gene>
    <name evidence="3" type="ORF">BS47DRAFT_1399221</name>
</gene>
<feature type="region of interest" description="Disordered" evidence="1">
    <location>
        <begin position="781"/>
        <end position="801"/>
    </location>
</feature>
<sequence length="822" mass="94430">MEHVEDITLDICKCRPAPVQLVQRGFFPCSPVRPTLAVSLDMLEFVAKRFLHIAPNERGWAATLVKYLKACGYCFVTADSFRCRFANALAHYQQLVRLVNAELDETTPVNGREYSNAQNTATFPSDHNVPSTYLQTRCPLCFGSNSSENGDLKVDAIVCLDANFQLKRQQDLDRRTGHQGETGTQDLFVVSPRTIELSWRDLELWEAKILDLRPEKSSAQAGQKRKANEPLESEVHAVEDEDKVEDDLKMPNSTYSACGKSFIAADGDCVKASTQYFSDTGVLAMLCHHDIPLVIASMWTAGEKQFYACALLDFLFKHLPHCWRIGVLYDIGCQMDQSLKKWNFMPDWSPRLEWGVSIFHAYGHQWMCQLWYHPRKSTIWGLSDGEGCERFWSGLRQLIPCLRVTGYHRHLFILDLQVECIDEEKWGDFGKWLWVRVDRAQSRLDEAKEKLAKSTFSIEYLLHQFKDQRAYHSKPIMRQSKTQGAHAIEHILSLQSTLEAQQENLQELISEGNDVIPEDSAGKAILVKWQERVHSTKLAISRLQSNIKKRMEGLKLGDRVAAQKLEQLKKDRWITMQLNLRILREQLVRKLHAHKFELATLDCAHSTQILDQKTKVHVEKAVHHRSSGIDAMMKKYNAKIKEMAEYHQTSRTISKSAYIPPLLLKEGLYKMDVDQDIWEDARADVGDFPDGVLPQWLVDALVKKELERCKVESSNLRTWFYMEYRAVKRLVKEADDEWLELWRVNMIHVPTLSTAPSWDEFLPPLTLEHHASCIRVHVPNVDGDDDDAVSSDDDQDGEVEEDIETEDLGFITLIDNVIGDFQ</sequence>
<protein>
    <recommendedName>
        <fullName evidence="2">CxC1-like cysteine cluster associated with KDZ transposases domain-containing protein</fullName>
    </recommendedName>
</protein>
<feature type="compositionally biased region" description="Acidic residues" evidence="1">
    <location>
        <begin position="782"/>
        <end position="801"/>
    </location>
</feature>
<dbReference type="InterPro" id="IPR041320">
    <property type="entry name" value="CxC1"/>
</dbReference>